<dbReference type="EMBL" id="JABAIL010000008">
    <property type="protein sequence ID" value="NLR93893.1"/>
    <property type="molecule type" value="Genomic_DNA"/>
</dbReference>
<evidence type="ECO:0000313" key="4">
    <source>
        <dbReference type="EMBL" id="NLR93893.1"/>
    </source>
</evidence>
<dbReference type="Proteomes" id="UP000585050">
    <property type="component" value="Unassembled WGS sequence"/>
</dbReference>
<protein>
    <submittedName>
        <fullName evidence="4">TOBE domain-containing protein</fullName>
    </submittedName>
</protein>
<keyword evidence="1 2" id="KW-0500">Molybdenum</keyword>
<dbReference type="InterPro" id="IPR004606">
    <property type="entry name" value="Mop_domain"/>
</dbReference>
<evidence type="ECO:0000259" key="3">
    <source>
        <dbReference type="PROSITE" id="PS51866"/>
    </source>
</evidence>
<dbReference type="Pfam" id="PF03459">
    <property type="entry name" value="TOBE"/>
    <property type="match status" value="1"/>
</dbReference>
<keyword evidence="5" id="KW-1185">Reference proteome</keyword>
<dbReference type="GO" id="GO:0015689">
    <property type="term" value="P:molybdate ion transport"/>
    <property type="evidence" value="ECO:0007669"/>
    <property type="project" value="InterPro"/>
</dbReference>
<reference evidence="4 5" key="1">
    <citation type="submission" date="2020-04" db="EMBL/GenBank/DDBJ databases">
        <title>Flammeovirga sp. SR4, a novel species isolated from seawater.</title>
        <authorList>
            <person name="Wang X."/>
        </authorList>
    </citation>
    <scope>NUCLEOTIDE SEQUENCE [LARGE SCALE GENOMIC DNA]</scope>
    <source>
        <strain evidence="4 5">SR4</strain>
    </source>
</reference>
<dbReference type="PROSITE" id="PS51866">
    <property type="entry name" value="MOP"/>
    <property type="match status" value="1"/>
</dbReference>
<evidence type="ECO:0000256" key="2">
    <source>
        <dbReference type="PROSITE-ProRule" id="PRU01213"/>
    </source>
</evidence>
<proteinExistence type="predicted"/>
<accession>A0A7X8SPE2</accession>
<name>A0A7X8SPE2_9BACT</name>
<dbReference type="InterPro" id="IPR008995">
    <property type="entry name" value="Mo/tungstate-bd_C_term_dom"/>
</dbReference>
<dbReference type="InterPro" id="IPR005116">
    <property type="entry name" value="Transp-assoc_OB_typ1"/>
</dbReference>
<feature type="domain" description="Mop" evidence="3">
    <location>
        <begin position="66"/>
        <end position="130"/>
    </location>
</feature>
<dbReference type="Gene3D" id="2.40.50.100">
    <property type="match status" value="1"/>
</dbReference>
<sequence length="130" mass="14198">MNKFKGHITEILGDESILLIKVKINSETLSTLTISSTSSPLSIGQEIQIVFKETEVFMGNELLTDQISIQNQLHGTITKIAWGTVLCRVLLETNIGSISSVITTQSAQRLQLQVGGNAVAFIKTNEIILE</sequence>
<evidence type="ECO:0000313" key="5">
    <source>
        <dbReference type="Proteomes" id="UP000585050"/>
    </source>
</evidence>
<comment type="caution">
    <text evidence="4">The sequence shown here is derived from an EMBL/GenBank/DDBJ whole genome shotgun (WGS) entry which is preliminary data.</text>
</comment>
<evidence type="ECO:0000256" key="1">
    <source>
        <dbReference type="ARBA" id="ARBA00022505"/>
    </source>
</evidence>
<dbReference type="SUPFAM" id="SSF50331">
    <property type="entry name" value="MOP-like"/>
    <property type="match status" value="1"/>
</dbReference>
<dbReference type="RefSeq" id="WP_168884600.1">
    <property type="nucleotide sequence ID" value="NZ_JABAIL010000008.1"/>
</dbReference>
<organism evidence="4 5">
    <name type="scientific">Flammeovirga agarivorans</name>
    <dbReference type="NCBI Taxonomy" id="2726742"/>
    <lineage>
        <taxon>Bacteria</taxon>
        <taxon>Pseudomonadati</taxon>
        <taxon>Bacteroidota</taxon>
        <taxon>Cytophagia</taxon>
        <taxon>Cytophagales</taxon>
        <taxon>Flammeovirgaceae</taxon>
        <taxon>Flammeovirga</taxon>
    </lineage>
</organism>
<gene>
    <name evidence="4" type="ORF">HGP29_22015</name>
</gene>
<dbReference type="AlphaFoldDB" id="A0A7X8SPE2"/>